<keyword evidence="3" id="KW-1185">Reference proteome</keyword>
<dbReference type="EMBL" id="JQCF01000013">
    <property type="protein sequence ID" value="KRN99021.1"/>
    <property type="molecule type" value="Genomic_DNA"/>
</dbReference>
<comment type="caution">
    <text evidence="2">The sequence shown here is derived from an EMBL/GenBank/DDBJ whole genome shotgun (WGS) entry which is preliminary data.</text>
</comment>
<dbReference type="STRING" id="993692.IV57_GL000591"/>
<gene>
    <name evidence="2" type="ORF">IV57_GL000591</name>
</gene>
<feature type="transmembrane region" description="Helical" evidence="1">
    <location>
        <begin position="35"/>
        <end position="57"/>
    </location>
</feature>
<name>A0A0R2LKB3_9LACO</name>
<protein>
    <submittedName>
        <fullName evidence="2">Uncharacterized protein</fullName>
    </submittedName>
</protein>
<dbReference type="PATRIC" id="fig|993692.3.peg.598"/>
<proteinExistence type="predicted"/>
<accession>A0A0R2LKB3</accession>
<sequence length="64" mass="7697">MNIYTADIILFLLLISVFNDPLLNIFRLALNWNFLFSEVVIGLILLIILWLIHKYVLRKYIFKK</sequence>
<keyword evidence="1" id="KW-0472">Membrane</keyword>
<organism evidence="2 3">
    <name type="scientific">Companilactobacillus kimchiensis</name>
    <dbReference type="NCBI Taxonomy" id="993692"/>
    <lineage>
        <taxon>Bacteria</taxon>
        <taxon>Bacillati</taxon>
        <taxon>Bacillota</taxon>
        <taxon>Bacilli</taxon>
        <taxon>Lactobacillales</taxon>
        <taxon>Lactobacillaceae</taxon>
        <taxon>Companilactobacillus</taxon>
    </lineage>
</organism>
<dbReference type="Proteomes" id="UP000051006">
    <property type="component" value="Unassembled WGS sequence"/>
</dbReference>
<keyword evidence="1" id="KW-1133">Transmembrane helix</keyword>
<evidence type="ECO:0000313" key="2">
    <source>
        <dbReference type="EMBL" id="KRN99021.1"/>
    </source>
</evidence>
<evidence type="ECO:0000256" key="1">
    <source>
        <dbReference type="SAM" id="Phobius"/>
    </source>
</evidence>
<evidence type="ECO:0000313" key="3">
    <source>
        <dbReference type="Proteomes" id="UP000051006"/>
    </source>
</evidence>
<dbReference type="AlphaFoldDB" id="A0A0R2LKB3"/>
<keyword evidence="1" id="KW-0812">Transmembrane</keyword>
<reference evidence="2 3" key="1">
    <citation type="journal article" date="2015" name="Genome Announc.">
        <title>Expanding the biotechnology potential of lactobacilli through comparative genomics of 213 strains and associated genera.</title>
        <authorList>
            <person name="Sun Z."/>
            <person name="Harris H.M."/>
            <person name="McCann A."/>
            <person name="Guo C."/>
            <person name="Argimon S."/>
            <person name="Zhang W."/>
            <person name="Yang X."/>
            <person name="Jeffery I.B."/>
            <person name="Cooney J.C."/>
            <person name="Kagawa T.F."/>
            <person name="Liu W."/>
            <person name="Song Y."/>
            <person name="Salvetti E."/>
            <person name="Wrobel A."/>
            <person name="Rasinkangas P."/>
            <person name="Parkhill J."/>
            <person name="Rea M.C."/>
            <person name="O'Sullivan O."/>
            <person name="Ritari J."/>
            <person name="Douillard F.P."/>
            <person name="Paul Ross R."/>
            <person name="Yang R."/>
            <person name="Briner A.E."/>
            <person name="Felis G.E."/>
            <person name="de Vos W.M."/>
            <person name="Barrangou R."/>
            <person name="Klaenhammer T.R."/>
            <person name="Caufield P.W."/>
            <person name="Cui Y."/>
            <person name="Zhang H."/>
            <person name="O'Toole P.W."/>
        </authorList>
    </citation>
    <scope>NUCLEOTIDE SEQUENCE [LARGE SCALE GENOMIC DNA]</scope>
    <source>
        <strain evidence="2 3">DSM 24716</strain>
    </source>
</reference>